<dbReference type="Proteomes" id="UP000321104">
    <property type="component" value="Unassembled WGS sequence"/>
</dbReference>
<reference evidence="2 4" key="1">
    <citation type="submission" date="2012-11" db="EMBL/GenBank/DDBJ databases">
        <title>Whole genome sequence of Acetobacter indonesiensis 5H-1.</title>
        <authorList>
            <person name="Azuma Y."/>
            <person name="Higashiura N."/>
            <person name="Hirakawa H."/>
            <person name="Matsushita K."/>
        </authorList>
    </citation>
    <scope>NUCLEOTIDE SEQUENCE [LARGE SCALE GENOMIC DNA]</scope>
    <source>
        <strain evidence="2 4">5H-1</strain>
    </source>
</reference>
<evidence type="ECO:0000313" key="2">
    <source>
        <dbReference type="EMBL" id="GAN62009.1"/>
    </source>
</evidence>
<comment type="caution">
    <text evidence="3">The sequence shown here is derived from an EMBL/GenBank/DDBJ whole genome shotgun (WGS) entry which is preliminary data.</text>
</comment>
<dbReference type="Pfam" id="PF13403">
    <property type="entry name" value="Hint_2"/>
    <property type="match status" value="1"/>
</dbReference>
<reference evidence="3 5" key="2">
    <citation type="submission" date="2019-07" db="EMBL/GenBank/DDBJ databases">
        <title>Whole genome shotgun sequence of Acetobacter indonesiensis NBRC 16471.</title>
        <authorList>
            <person name="Hosoyama A."/>
            <person name="Uohara A."/>
            <person name="Ohji S."/>
            <person name="Ichikawa N."/>
        </authorList>
    </citation>
    <scope>NUCLEOTIDE SEQUENCE [LARGE SCALE GENOMIC DNA]</scope>
    <source>
        <strain evidence="3 5">NBRC 16471</strain>
    </source>
</reference>
<dbReference type="InterPro" id="IPR036844">
    <property type="entry name" value="Hint_dom_sf"/>
</dbReference>
<dbReference type="InterPro" id="IPR028992">
    <property type="entry name" value="Hedgehog/Intein_dom"/>
</dbReference>
<evidence type="ECO:0000313" key="5">
    <source>
        <dbReference type="Proteomes" id="UP000321104"/>
    </source>
</evidence>
<gene>
    <name evidence="2" type="ORF">Abin_005_032</name>
    <name evidence="3" type="ORF">AIN02nite_27530</name>
</gene>
<dbReference type="Gene3D" id="2.160.20.20">
    <property type="match status" value="1"/>
</dbReference>
<dbReference type="EMBL" id="BAMW01000005">
    <property type="protein sequence ID" value="GAN62009.1"/>
    <property type="molecule type" value="Genomic_DNA"/>
</dbReference>
<feature type="domain" description="Hedgehog/Intein (Hint)" evidence="1">
    <location>
        <begin position="522"/>
        <end position="661"/>
    </location>
</feature>
<dbReference type="Proteomes" id="UP000032673">
    <property type="component" value="Unassembled WGS sequence"/>
</dbReference>
<dbReference type="SUPFAM" id="SSF51294">
    <property type="entry name" value="Hedgehog/intein (Hint) domain"/>
    <property type="match status" value="1"/>
</dbReference>
<evidence type="ECO:0000313" key="4">
    <source>
        <dbReference type="Proteomes" id="UP000032673"/>
    </source>
</evidence>
<keyword evidence="4" id="KW-1185">Reference proteome</keyword>
<organism evidence="3 5">
    <name type="scientific">Acetobacter indonesiensis</name>
    <dbReference type="NCBI Taxonomy" id="104101"/>
    <lineage>
        <taxon>Bacteria</taxon>
        <taxon>Pseudomonadati</taxon>
        <taxon>Pseudomonadota</taxon>
        <taxon>Alphaproteobacteria</taxon>
        <taxon>Acetobacterales</taxon>
        <taxon>Acetobacteraceae</taxon>
        <taxon>Acetobacter</taxon>
    </lineage>
</organism>
<dbReference type="RefSeq" id="WP_084593380.1">
    <property type="nucleotide sequence ID" value="NZ_BAMW01000005.1"/>
</dbReference>
<dbReference type="NCBIfam" id="TIGR04415">
    <property type="entry name" value="O_hepto_targRPT"/>
    <property type="match status" value="6"/>
</dbReference>
<name>A0A6N3T9E1_9PROT</name>
<dbReference type="InterPro" id="IPR012332">
    <property type="entry name" value="Autotransporter_pectin_lyase_C"/>
</dbReference>
<accession>A0A6N3T9E1</accession>
<evidence type="ECO:0000259" key="1">
    <source>
        <dbReference type="Pfam" id="PF13403"/>
    </source>
</evidence>
<evidence type="ECO:0000313" key="3">
    <source>
        <dbReference type="EMBL" id="GEN04728.1"/>
    </source>
</evidence>
<proteinExistence type="predicted"/>
<sequence length="869" mass="86661">MTTYTSGQTASGTVYNSQEILSSGATGLYQSVISTGQILVYSGAALIEQKGKVLYGPYDGGKILVYSGGTIVGGSIGSGGTILTAPTATLSGGFVVANGGVLSHWGSVASGGTLTNGATIYVQSGGSADGITVGSGANIVTSSGGLVSGTIVSSGGGLGLAGVASNTTISSGGVIEVASGGTAIGSTLDGGKAYVDAGGVISKTTVENSGIATVSAGASALNTTVETNGNLVVLSGGAVSGTTVSSGGGLGVAGVASNTTVSNGGVIEVASGGTATGSTLDGGKAYVDAGGVISTTTVENSGIATVSAGASALDTTVETNGNLVVLSGGAVSGTTVSSGGGLGLAGVASNTTVNNGGVLDIGSGGTANSNTINSGAEVYVEPSGTLGTTTVANGGNIAASSGAIISGVVTIQNGGSATIWNNAGGTIDLQSDDNAGLTVSGLASGGTLTTVINGFSGTGPGNSDSIDLAGVSAAGASYAYPSDNQVVITLASGAKITLNITGVKNTGFVLVDDGHGGASAEVCFLADSLISTPSGTVAVQDIQIGDKILSYTNGVVTEQIVVWTGCKHTTVRLGMPDDMAGYPVRILKNAIADGVPFKDMLITPEHCLFFDGRFVPARMLVNGSSIFYDRSIKAYDYYHVETHHHAVICADGMLTESYLDTGNRKTFRQEGAVVALRNTSVTWEDHAAAPLCVERSFVEPLFRNLESRSQEIFGTPVCEETVATTSDPDVRLLTETGAVIRPLRQEAGVYSFMLPSGTAQVRIVSRANRPVDVIGPFVDDRRELGIAVGEINLVFANGKQNIGAHLRTEKPEGWYPTDANSTVVWTNGNALLPLGEATRNPMGILSLTLCAAGPYLLADENEMVISLVG</sequence>
<dbReference type="EMBL" id="BJXQ01000026">
    <property type="protein sequence ID" value="GEN04728.1"/>
    <property type="molecule type" value="Genomic_DNA"/>
</dbReference>
<protein>
    <submittedName>
        <fullName evidence="2">Outer membrane protein</fullName>
    </submittedName>
</protein>
<dbReference type="AlphaFoldDB" id="A0A6N3T9E1"/>
<dbReference type="InterPro" id="IPR030930">
    <property type="entry name" value="AIDA"/>
</dbReference>